<feature type="non-terminal residue" evidence="14">
    <location>
        <position position="246"/>
    </location>
</feature>
<evidence type="ECO:0000256" key="10">
    <source>
        <dbReference type="ARBA" id="ARBA00023136"/>
    </source>
</evidence>
<dbReference type="InterPro" id="IPR036396">
    <property type="entry name" value="Cyt_P450_sf"/>
</dbReference>
<dbReference type="SUPFAM" id="SSF48264">
    <property type="entry name" value="Cytochrome P450"/>
    <property type="match status" value="1"/>
</dbReference>
<evidence type="ECO:0008006" key="16">
    <source>
        <dbReference type="Google" id="ProtNLM"/>
    </source>
</evidence>
<keyword evidence="15" id="KW-1185">Reference proteome</keyword>
<dbReference type="GO" id="GO:0006629">
    <property type="term" value="P:lipid metabolic process"/>
    <property type="evidence" value="ECO:0007669"/>
    <property type="project" value="UniProtKB-ARBA"/>
</dbReference>
<dbReference type="OrthoDB" id="1470350at2759"/>
<keyword evidence="8 11" id="KW-0408">Iron</keyword>
<keyword evidence="7 12" id="KW-0560">Oxidoreductase</keyword>
<comment type="subcellular location">
    <subcellularLocation>
        <location evidence="1">Membrane</location>
    </subcellularLocation>
</comment>
<dbReference type="PANTHER" id="PTHR24282">
    <property type="entry name" value="CYTOCHROME P450 FAMILY MEMBER"/>
    <property type="match status" value="1"/>
</dbReference>
<dbReference type="Pfam" id="PF00067">
    <property type="entry name" value="p450"/>
    <property type="match status" value="1"/>
</dbReference>
<evidence type="ECO:0000313" key="14">
    <source>
        <dbReference type="EMBL" id="MQL93193.1"/>
    </source>
</evidence>
<keyword evidence="9 12" id="KW-0503">Monooxygenase</keyword>
<dbReference type="InterPro" id="IPR017972">
    <property type="entry name" value="Cyt_P450_CS"/>
</dbReference>
<evidence type="ECO:0000256" key="3">
    <source>
        <dbReference type="ARBA" id="ARBA00022617"/>
    </source>
</evidence>
<evidence type="ECO:0000256" key="6">
    <source>
        <dbReference type="ARBA" id="ARBA00022989"/>
    </source>
</evidence>
<name>A0A843VLP4_COLES</name>
<dbReference type="GO" id="GO:0004497">
    <property type="term" value="F:monooxygenase activity"/>
    <property type="evidence" value="ECO:0007669"/>
    <property type="project" value="UniProtKB-KW"/>
</dbReference>
<reference evidence="14" key="1">
    <citation type="submission" date="2017-07" db="EMBL/GenBank/DDBJ databases">
        <title>Taro Niue Genome Assembly and Annotation.</title>
        <authorList>
            <person name="Atibalentja N."/>
            <person name="Keating K."/>
            <person name="Fields C.J."/>
        </authorList>
    </citation>
    <scope>NUCLEOTIDE SEQUENCE</scope>
    <source>
        <strain evidence="14">Niue_2</strain>
        <tissue evidence="14">Leaf</tissue>
    </source>
</reference>
<keyword evidence="4" id="KW-0812">Transmembrane</keyword>
<comment type="cofactor">
    <cofactor evidence="11">
        <name>heme</name>
        <dbReference type="ChEBI" id="CHEBI:30413"/>
    </cofactor>
</comment>
<dbReference type="PRINTS" id="PR00463">
    <property type="entry name" value="EP450I"/>
</dbReference>
<dbReference type="PANTHER" id="PTHR24282:SF148">
    <property type="entry name" value="CYTOCHROME P450 72A15-LIKE"/>
    <property type="match status" value="1"/>
</dbReference>
<dbReference type="EMBL" id="NMUH01001528">
    <property type="protein sequence ID" value="MQL93193.1"/>
    <property type="molecule type" value="Genomic_DNA"/>
</dbReference>
<evidence type="ECO:0000313" key="15">
    <source>
        <dbReference type="Proteomes" id="UP000652761"/>
    </source>
</evidence>
<comment type="similarity">
    <text evidence="2 12">Belongs to the cytochrome P450 family.</text>
</comment>
<feature type="region of interest" description="Disordered" evidence="13">
    <location>
        <begin position="1"/>
        <end position="20"/>
    </location>
</feature>
<evidence type="ECO:0000256" key="4">
    <source>
        <dbReference type="ARBA" id="ARBA00022692"/>
    </source>
</evidence>
<dbReference type="InterPro" id="IPR002401">
    <property type="entry name" value="Cyt_P450_E_grp-I"/>
</dbReference>
<dbReference type="InterPro" id="IPR001128">
    <property type="entry name" value="Cyt_P450"/>
</dbReference>
<keyword evidence="6" id="KW-1133">Transmembrane helix</keyword>
<dbReference type="PRINTS" id="PR00385">
    <property type="entry name" value="P450"/>
</dbReference>
<evidence type="ECO:0000256" key="5">
    <source>
        <dbReference type="ARBA" id="ARBA00022723"/>
    </source>
</evidence>
<evidence type="ECO:0000256" key="13">
    <source>
        <dbReference type="SAM" id="MobiDB-lite"/>
    </source>
</evidence>
<dbReference type="GO" id="GO:0016705">
    <property type="term" value="F:oxidoreductase activity, acting on paired donors, with incorporation or reduction of molecular oxygen"/>
    <property type="evidence" value="ECO:0007669"/>
    <property type="project" value="InterPro"/>
</dbReference>
<evidence type="ECO:0000256" key="12">
    <source>
        <dbReference type="RuleBase" id="RU000461"/>
    </source>
</evidence>
<dbReference type="PROSITE" id="PS00086">
    <property type="entry name" value="CYTOCHROME_P450"/>
    <property type="match status" value="1"/>
</dbReference>
<keyword evidence="10" id="KW-0472">Membrane</keyword>
<evidence type="ECO:0000256" key="8">
    <source>
        <dbReference type="ARBA" id="ARBA00023004"/>
    </source>
</evidence>
<evidence type="ECO:0000256" key="2">
    <source>
        <dbReference type="ARBA" id="ARBA00010617"/>
    </source>
</evidence>
<keyword evidence="5 11" id="KW-0479">Metal-binding</keyword>
<dbReference type="GO" id="GO:0016020">
    <property type="term" value="C:membrane"/>
    <property type="evidence" value="ECO:0007669"/>
    <property type="project" value="UniProtKB-SubCell"/>
</dbReference>
<protein>
    <recommendedName>
        <fullName evidence="16">Cytochrome P450</fullName>
    </recommendedName>
</protein>
<feature type="binding site" description="axial binding residue" evidence="11">
    <location>
        <position position="195"/>
    </location>
    <ligand>
        <name>heme</name>
        <dbReference type="ChEBI" id="CHEBI:30413"/>
    </ligand>
    <ligandPart>
        <name>Fe</name>
        <dbReference type="ChEBI" id="CHEBI:18248"/>
    </ligandPart>
</feature>
<evidence type="ECO:0000256" key="9">
    <source>
        <dbReference type="ARBA" id="ARBA00023033"/>
    </source>
</evidence>
<organism evidence="14 15">
    <name type="scientific">Colocasia esculenta</name>
    <name type="common">Wild taro</name>
    <name type="synonym">Arum esculentum</name>
    <dbReference type="NCBI Taxonomy" id="4460"/>
    <lineage>
        <taxon>Eukaryota</taxon>
        <taxon>Viridiplantae</taxon>
        <taxon>Streptophyta</taxon>
        <taxon>Embryophyta</taxon>
        <taxon>Tracheophyta</taxon>
        <taxon>Spermatophyta</taxon>
        <taxon>Magnoliopsida</taxon>
        <taxon>Liliopsida</taxon>
        <taxon>Araceae</taxon>
        <taxon>Aroideae</taxon>
        <taxon>Colocasieae</taxon>
        <taxon>Colocasia</taxon>
    </lineage>
</organism>
<dbReference type="Proteomes" id="UP000652761">
    <property type="component" value="Unassembled WGS sequence"/>
</dbReference>
<accession>A0A843VLP4</accession>
<sequence length="246" mass="27910">MNRPDRGYIKGPRLPIPRGGPGSEDLLGLLLQASRDGHEETISVEDIMEECKLFYFAGQETTSVLLTWTMVVLSMHQDWQQKAREEVLQVCGRTPPDIQNMNHLRVVNMVLNEVLRLYPPVVFLYRHAHQRVKLGGISIPPGVDLVMPTIFIHHDPEVWGEDADEFNPGRFSQGISKAGKEQNAFFPFGWGPRICLGQNFAMIEAKMALSLILQRFSFELSPSYAHAPYTIITLQPQYGAQIILRR</sequence>
<comment type="caution">
    <text evidence="14">The sequence shown here is derived from an EMBL/GenBank/DDBJ whole genome shotgun (WGS) entry which is preliminary data.</text>
</comment>
<evidence type="ECO:0000256" key="7">
    <source>
        <dbReference type="ARBA" id="ARBA00023002"/>
    </source>
</evidence>
<evidence type="ECO:0000256" key="1">
    <source>
        <dbReference type="ARBA" id="ARBA00004370"/>
    </source>
</evidence>
<dbReference type="GO" id="GO:0020037">
    <property type="term" value="F:heme binding"/>
    <property type="evidence" value="ECO:0007669"/>
    <property type="project" value="InterPro"/>
</dbReference>
<keyword evidence="3 11" id="KW-0349">Heme</keyword>
<dbReference type="Gene3D" id="1.10.630.10">
    <property type="entry name" value="Cytochrome P450"/>
    <property type="match status" value="1"/>
</dbReference>
<dbReference type="InterPro" id="IPR050665">
    <property type="entry name" value="Cytochrome_P450_Monooxygen"/>
</dbReference>
<proteinExistence type="inferred from homology"/>
<gene>
    <name evidence="14" type="ORF">Taro_025829</name>
</gene>
<dbReference type="GO" id="GO:0005506">
    <property type="term" value="F:iron ion binding"/>
    <property type="evidence" value="ECO:0007669"/>
    <property type="project" value="InterPro"/>
</dbReference>
<dbReference type="AlphaFoldDB" id="A0A843VLP4"/>
<evidence type="ECO:0000256" key="11">
    <source>
        <dbReference type="PIRSR" id="PIRSR602401-1"/>
    </source>
</evidence>